<dbReference type="VEuPathDB" id="FungiDB:ASPCADRAFT_127491"/>
<organism evidence="3 4">
    <name type="scientific">Aspergillus carbonarius (strain ITEM 5010)</name>
    <dbReference type="NCBI Taxonomy" id="602072"/>
    <lineage>
        <taxon>Eukaryota</taxon>
        <taxon>Fungi</taxon>
        <taxon>Dikarya</taxon>
        <taxon>Ascomycota</taxon>
        <taxon>Pezizomycotina</taxon>
        <taxon>Eurotiomycetes</taxon>
        <taxon>Eurotiomycetidae</taxon>
        <taxon>Eurotiales</taxon>
        <taxon>Aspergillaceae</taxon>
        <taxon>Aspergillus</taxon>
        <taxon>Aspergillus subgen. Circumdati</taxon>
    </lineage>
</organism>
<sequence length="501" mass="54389">MSAAEPSAGSTDNATESPTADSNETHTDPAATNGQRPASATDQEDGHSNGNSHHTAQQNGDLIIHLVKIFNDGTEAAYSSTVVDRSIYSQTLRDLRANLSKQQVLDSQANRRRFCTKSRSEVNDSLLFKTYMRMIEGGKATTSKQPSEGGDAGVGPAPSHEATIYITALTTRKARTGFDMNSIPKPDLKLSTDKAVLHEATLKHLDSQYEASLWEAKATATQNVHPYEMSEEEWALVVANNGLTCGYNLKTHDIEKTLGDTTVTTGKQVVGLEHSLHPAFTIKSRGLEEHELFHKVGVEAPTRLARIPRIRVTDDSRVDVVETSSAFETALVKAGFSEHSYEASIGGGAFGISAGVSGGEAENHEDHDLNAGISPGWALLDEGCLELSQECKRDWLMVKGDPKKEQEFFDKYGRYFTTRVELGGKLTTTKEVGKKEDLKKTETKDGMKWAAGLSINGQYAGASFRTSHESQSAESNTQDTKGLDVAINWEAHGGDTLLANR</sequence>
<dbReference type="OrthoDB" id="2562973at2759"/>
<proteinExistence type="predicted"/>
<evidence type="ECO:0000313" key="3">
    <source>
        <dbReference type="EMBL" id="OOF98901.1"/>
    </source>
</evidence>
<gene>
    <name evidence="3" type="ORF">ASPCADRAFT_127491</name>
</gene>
<evidence type="ECO:0000259" key="2">
    <source>
        <dbReference type="Pfam" id="PF01823"/>
    </source>
</evidence>
<feature type="domain" description="MACPF" evidence="2">
    <location>
        <begin position="402"/>
        <end position="496"/>
    </location>
</feature>
<reference evidence="4" key="1">
    <citation type="journal article" date="2017" name="Genome Biol.">
        <title>Comparative genomics reveals high biological diversity and specific adaptations in the industrially and medically important fungal genus Aspergillus.</title>
        <authorList>
            <person name="de Vries R.P."/>
            <person name="Riley R."/>
            <person name="Wiebenga A."/>
            <person name="Aguilar-Osorio G."/>
            <person name="Amillis S."/>
            <person name="Uchima C.A."/>
            <person name="Anderluh G."/>
            <person name="Asadollahi M."/>
            <person name="Askin M."/>
            <person name="Barry K."/>
            <person name="Battaglia E."/>
            <person name="Bayram O."/>
            <person name="Benocci T."/>
            <person name="Braus-Stromeyer S.A."/>
            <person name="Caldana C."/>
            <person name="Canovas D."/>
            <person name="Cerqueira G.C."/>
            <person name="Chen F."/>
            <person name="Chen W."/>
            <person name="Choi C."/>
            <person name="Clum A."/>
            <person name="Dos Santos R.A."/>
            <person name="Damasio A.R."/>
            <person name="Diallinas G."/>
            <person name="Emri T."/>
            <person name="Fekete E."/>
            <person name="Flipphi M."/>
            <person name="Freyberg S."/>
            <person name="Gallo A."/>
            <person name="Gournas C."/>
            <person name="Habgood R."/>
            <person name="Hainaut M."/>
            <person name="Harispe M.L."/>
            <person name="Henrissat B."/>
            <person name="Hilden K.S."/>
            <person name="Hope R."/>
            <person name="Hossain A."/>
            <person name="Karabika E."/>
            <person name="Karaffa L."/>
            <person name="Karanyi Z."/>
            <person name="Krasevec N."/>
            <person name="Kuo A."/>
            <person name="Kusch H."/>
            <person name="LaButti K."/>
            <person name="Lagendijk E.L."/>
            <person name="Lapidus A."/>
            <person name="Levasseur A."/>
            <person name="Lindquist E."/>
            <person name="Lipzen A."/>
            <person name="Logrieco A.F."/>
            <person name="MacCabe A."/>
            <person name="Maekelae M.R."/>
            <person name="Malavazi I."/>
            <person name="Melin P."/>
            <person name="Meyer V."/>
            <person name="Mielnichuk N."/>
            <person name="Miskei M."/>
            <person name="Molnar A.P."/>
            <person name="Mule G."/>
            <person name="Ngan C.Y."/>
            <person name="Orejas M."/>
            <person name="Orosz E."/>
            <person name="Ouedraogo J.P."/>
            <person name="Overkamp K.M."/>
            <person name="Park H.-S."/>
            <person name="Perrone G."/>
            <person name="Piumi F."/>
            <person name="Punt P.J."/>
            <person name="Ram A.F."/>
            <person name="Ramon A."/>
            <person name="Rauscher S."/>
            <person name="Record E."/>
            <person name="Riano-Pachon D.M."/>
            <person name="Robert V."/>
            <person name="Roehrig J."/>
            <person name="Ruller R."/>
            <person name="Salamov A."/>
            <person name="Salih N.S."/>
            <person name="Samson R.A."/>
            <person name="Sandor E."/>
            <person name="Sanguinetti M."/>
            <person name="Schuetze T."/>
            <person name="Sepcic K."/>
            <person name="Shelest E."/>
            <person name="Sherlock G."/>
            <person name="Sophianopoulou V."/>
            <person name="Squina F.M."/>
            <person name="Sun H."/>
            <person name="Susca A."/>
            <person name="Todd R.B."/>
            <person name="Tsang A."/>
            <person name="Unkles S.E."/>
            <person name="van de Wiele N."/>
            <person name="van Rossen-Uffink D."/>
            <person name="Oliveira J.V."/>
            <person name="Vesth T.C."/>
            <person name="Visser J."/>
            <person name="Yu J.-H."/>
            <person name="Zhou M."/>
            <person name="Andersen M.R."/>
            <person name="Archer D.B."/>
            <person name="Baker S.E."/>
            <person name="Benoit I."/>
            <person name="Brakhage A.A."/>
            <person name="Braus G.H."/>
            <person name="Fischer R."/>
            <person name="Frisvad J.C."/>
            <person name="Goldman G.H."/>
            <person name="Houbraken J."/>
            <person name="Oakley B."/>
            <person name="Pocsi I."/>
            <person name="Scazzocchio C."/>
            <person name="Seiboth B."/>
            <person name="vanKuyk P.A."/>
            <person name="Wortman J."/>
            <person name="Dyer P.S."/>
            <person name="Grigoriev I.V."/>
        </authorList>
    </citation>
    <scope>NUCLEOTIDE SEQUENCE [LARGE SCALE GENOMIC DNA]</scope>
    <source>
        <strain evidence="4">ITEM 5010</strain>
    </source>
</reference>
<evidence type="ECO:0000313" key="4">
    <source>
        <dbReference type="Proteomes" id="UP000188318"/>
    </source>
</evidence>
<evidence type="ECO:0000256" key="1">
    <source>
        <dbReference type="SAM" id="MobiDB-lite"/>
    </source>
</evidence>
<name>A0A1R3RWP8_ASPC5</name>
<dbReference type="Pfam" id="PF01823">
    <property type="entry name" value="MACPF"/>
    <property type="match status" value="1"/>
</dbReference>
<accession>A0A1R3RWP8</accession>
<feature type="compositionally biased region" description="Polar residues" evidence="1">
    <location>
        <begin position="8"/>
        <end position="22"/>
    </location>
</feature>
<protein>
    <recommendedName>
        <fullName evidence="2">MACPF domain-containing protein</fullName>
    </recommendedName>
</protein>
<dbReference type="Proteomes" id="UP000188318">
    <property type="component" value="Unassembled WGS sequence"/>
</dbReference>
<dbReference type="AlphaFoldDB" id="A0A1R3RWP8"/>
<feature type="compositionally biased region" description="Polar residues" evidence="1">
    <location>
        <begin position="30"/>
        <end position="41"/>
    </location>
</feature>
<dbReference type="EMBL" id="KV907495">
    <property type="protein sequence ID" value="OOF98901.1"/>
    <property type="molecule type" value="Genomic_DNA"/>
</dbReference>
<keyword evidence="4" id="KW-1185">Reference proteome</keyword>
<dbReference type="InterPro" id="IPR020864">
    <property type="entry name" value="MACPF"/>
</dbReference>
<feature type="region of interest" description="Disordered" evidence="1">
    <location>
        <begin position="1"/>
        <end position="56"/>
    </location>
</feature>
<dbReference type="STRING" id="602072.A0A1R3RWP8"/>